<keyword evidence="11" id="KW-1185">Reference proteome</keyword>
<dbReference type="Proteomes" id="UP000650616">
    <property type="component" value="Unassembled WGS sequence"/>
</dbReference>
<keyword evidence="7" id="KW-0460">Magnesium</keyword>
<feature type="domain" description="Pterin-binding" evidence="9">
    <location>
        <begin position="118"/>
        <end position="368"/>
    </location>
</feature>
<sequence length="383" mass="43007">MKFYKINENSDFNALCEYIKPSPGGISIMSKKSKLNFVLIDDIRSPAANILKQDAISVGAELVTHKDTIFGMQLNSSALLMGTNAQFQALSKKEKLQDFGLKNLAVFLGKSFVKSRQAQIMGVLNINKDSFNENSRITGENGISRIENMIEQGARYIDLGGVSSRPGSVYPGRDEEFDRIKDIVSEIYRQKLYEKVEFSLDSFDEYCLEFALNHGFSVINDITANENLASLAARYDAQFCMMHMLGDPATMQIAPHYDDLMGEIDEFFAQKIERATALGAKKLILDVGIGFGKTAEQNMLLIKHLSHFLHFGYPLLIGANRKSVINHYVKTDVKDRLPGSLYLHLKAYENGASIIRTHDVSEHVQMFVLHSGMQNVNLWQDKA</sequence>
<dbReference type="InterPro" id="IPR016227">
    <property type="entry name" value="Dihydropteroate_synthase_prd"/>
</dbReference>
<dbReference type="PANTHER" id="PTHR20941">
    <property type="entry name" value="FOLATE SYNTHESIS PROTEINS"/>
    <property type="match status" value="1"/>
</dbReference>
<evidence type="ECO:0000313" key="10">
    <source>
        <dbReference type="EMBL" id="MBE3608310.1"/>
    </source>
</evidence>
<reference evidence="10 11" key="1">
    <citation type="submission" date="2015-08" db="EMBL/GenBank/DDBJ databases">
        <title>Comparative genomics of the Campylobacter concisus group.</title>
        <authorList>
            <person name="Yee E."/>
            <person name="Chapman M.H."/>
            <person name="Huynh S."/>
            <person name="Bono J.L."/>
            <person name="On S.L."/>
            <person name="St Leger J."/>
            <person name="Foster G."/>
            <person name="Parker C.T."/>
            <person name="Miller W.G."/>
        </authorList>
    </citation>
    <scope>NUCLEOTIDE SEQUENCE [LARGE SCALE GENOMIC DNA]</scope>
    <source>
        <strain evidence="10 11">RM9337</strain>
    </source>
</reference>
<dbReference type="EC" id="2.5.1.15" evidence="4"/>
<dbReference type="GO" id="GO:0046654">
    <property type="term" value="P:tetrahydrofolate biosynthetic process"/>
    <property type="evidence" value="ECO:0007669"/>
    <property type="project" value="TreeGrafter"/>
</dbReference>
<keyword evidence="6" id="KW-0479">Metal-binding</keyword>
<evidence type="ECO:0000256" key="6">
    <source>
        <dbReference type="ARBA" id="ARBA00022723"/>
    </source>
</evidence>
<evidence type="ECO:0000256" key="7">
    <source>
        <dbReference type="ARBA" id="ARBA00022842"/>
    </source>
</evidence>
<comment type="caution">
    <text evidence="10">The sequence shown here is derived from an EMBL/GenBank/DDBJ whole genome shotgun (WGS) entry which is preliminary data.</text>
</comment>
<dbReference type="GO" id="GO:0046872">
    <property type="term" value="F:metal ion binding"/>
    <property type="evidence" value="ECO:0007669"/>
    <property type="project" value="UniProtKB-KW"/>
</dbReference>
<dbReference type="PANTHER" id="PTHR20941:SF1">
    <property type="entry name" value="FOLIC ACID SYNTHESIS PROTEIN FOL1"/>
    <property type="match status" value="1"/>
</dbReference>
<dbReference type="InterPro" id="IPR006390">
    <property type="entry name" value="DHP_synth_dom"/>
</dbReference>
<accession>A0AAW3ZYI8</accession>
<evidence type="ECO:0000259" key="9">
    <source>
        <dbReference type="PROSITE" id="PS50972"/>
    </source>
</evidence>
<dbReference type="RefSeq" id="WP_170016462.1">
    <property type="nucleotide sequence ID" value="NZ_CP012545.1"/>
</dbReference>
<dbReference type="GO" id="GO:0005829">
    <property type="term" value="C:cytosol"/>
    <property type="evidence" value="ECO:0007669"/>
    <property type="project" value="TreeGrafter"/>
</dbReference>
<evidence type="ECO:0000256" key="1">
    <source>
        <dbReference type="ARBA" id="ARBA00000012"/>
    </source>
</evidence>
<dbReference type="Gene3D" id="3.20.20.20">
    <property type="entry name" value="Dihydropteroate synthase-like"/>
    <property type="match status" value="1"/>
</dbReference>
<evidence type="ECO:0000256" key="2">
    <source>
        <dbReference type="ARBA" id="ARBA00001946"/>
    </source>
</evidence>
<dbReference type="GO" id="GO:0004156">
    <property type="term" value="F:dihydropteroate synthase activity"/>
    <property type="evidence" value="ECO:0007669"/>
    <property type="project" value="UniProtKB-EC"/>
</dbReference>
<evidence type="ECO:0000256" key="3">
    <source>
        <dbReference type="ARBA" id="ARBA00004763"/>
    </source>
</evidence>
<dbReference type="GO" id="GO:0046656">
    <property type="term" value="P:folic acid biosynthetic process"/>
    <property type="evidence" value="ECO:0007669"/>
    <property type="project" value="UniProtKB-KW"/>
</dbReference>
<dbReference type="EMBL" id="LIWG01000007">
    <property type="protein sequence ID" value="MBE3608310.1"/>
    <property type="molecule type" value="Genomic_DNA"/>
</dbReference>
<dbReference type="Pfam" id="PF00809">
    <property type="entry name" value="Pterin_bind"/>
    <property type="match status" value="1"/>
</dbReference>
<evidence type="ECO:0000256" key="4">
    <source>
        <dbReference type="ARBA" id="ARBA00012458"/>
    </source>
</evidence>
<gene>
    <name evidence="10" type="primary">folP</name>
    <name evidence="10" type="ORF">CCAL9337_06190</name>
</gene>
<proteinExistence type="predicted"/>
<dbReference type="InterPro" id="IPR000489">
    <property type="entry name" value="Pterin-binding_dom"/>
</dbReference>
<comment type="cofactor">
    <cofactor evidence="2">
        <name>Mg(2+)</name>
        <dbReference type="ChEBI" id="CHEBI:18420"/>
    </cofactor>
</comment>
<organism evidence="10 11">
    <name type="scientific">Campylobacter californiensis</name>
    <dbReference type="NCBI Taxonomy" id="1032243"/>
    <lineage>
        <taxon>Bacteria</taxon>
        <taxon>Pseudomonadati</taxon>
        <taxon>Campylobacterota</taxon>
        <taxon>Epsilonproteobacteria</taxon>
        <taxon>Campylobacterales</taxon>
        <taxon>Campylobacteraceae</taxon>
        <taxon>Campylobacter</taxon>
    </lineage>
</organism>
<evidence type="ECO:0000313" key="11">
    <source>
        <dbReference type="Proteomes" id="UP000650616"/>
    </source>
</evidence>
<dbReference type="NCBIfam" id="TIGR01496">
    <property type="entry name" value="DHPS"/>
    <property type="match status" value="1"/>
</dbReference>
<protein>
    <recommendedName>
        <fullName evidence="4">dihydropteroate synthase</fullName>
        <ecNumber evidence="4">2.5.1.15</ecNumber>
    </recommendedName>
</protein>
<dbReference type="AlphaFoldDB" id="A0AAW3ZYI8"/>
<keyword evidence="8" id="KW-0289">Folate biosynthesis</keyword>
<dbReference type="SUPFAM" id="SSF51717">
    <property type="entry name" value="Dihydropteroate synthetase-like"/>
    <property type="match status" value="1"/>
</dbReference>
<comment type="pathway">
    <text evidence="3">Cofactor biosynthesis; tetrahydrofolate biosynthesis; 7,8-dihydrofolate from 2-amino-4-hydroxy-6-hydroxymethyl-7,8-dihydropteridine diphosphate and 4-aminobenzoate: step 1/2.</text>
</comment>
<dbReference type="InterPro" id="IPR045031">
    <property type="entry name" value="DHP_synth-like"/>
</dbReference>
<comment type="catalytic activity">
    <reaction evidence="1">
        <text>(7,8-dihydropterin-6-yl)methyl diphosphate + 4-aminobenzoate = 7,8-dihydropteroate + diphosphate</text>
        <dbReference type="Rhea" id="RHEA:19949"/>
        <dbReference type="ChEBI" id="CHEBI:17836"/>
        <dbReference type="ChEBI" id="CHEBI:17839"/>
        <dbReference type="ChEBI" id="CHEBI:33019"/>
        <dbReference type="ChEBI" id="CHEBI:72950"/>
        <dbReference type="EC" id="2.5.1.15"/>
    </reaction>
</comment>
<name>A0AAW3ZYI8_9BACT</name>
<dbReference type="PROSITE" id="PS50972">
    <property type="entry name" value="PTERIN_BINDING"/>
    <property type="match status" value="1"/>
</dbReference>
<dbReference type="PIRSF" id="PIRSF000501">
    <property type="entry name" value="DHPS_Campy_prd"/>
    <property type="match status" value="1"/>
</dbReference>
<dbReference type="CDD" id="cd00739">
    <property type="entry name" value="DHPS"/>
    <property type="match status" value="1"/>
</dbReference>
<dbReference type="InterPro" id="IPR011005">
    <property type="entry name" value="Dihydropteroate_synth-like_sf"/>
</dbReference>
<keyword evidence="5 10" id="KW-0808">Transferase</keyword>
<evidence type="ECO:0000256" key="8">
    <source>
        <dbReference type="ARBA" id="ARBA00022909"/>
    </source>
</evidence>
<evidence type="ECO:0000256" key="5">
    <source>
        <dbReference type="ARBA" id="ARBA00022679"/>
    </source>
</evidence>